<feature type="compositionally biased region" description="Basic and acidic residues" evidence="14">
    <location>
        <begin position="63"/>
        <end position="105"/>
    </location>
</feature>
<feature type="compositionally biased region" description="Low complexity" evidence="14">
    <location>
        <begin position="53"/>
        <end position="62"/>
    </location>
</feature>
<comment type="function">
    <text evidence="10 13">F(1)F(0) ATP synthase produces ATP from ADP in the presence of a proton or sodium gradient. F-type ATPases consist of two structural domains, F(1) containing the extramembraneous catalytic core and F(0) containing the membrane proton channel, linked together by a central stalk and a peripheral stalk. During catalysis, ATP synthesis in the catalytic domain of F(1) is coupled via a rotary mechanism of the central stalk subunits to proton translocation.</text>
</comment>
<dbReference type="Proteomes" id="UP001366166">
    <property type="component" value="Chromosome"/>
</dbReference>
<keyword evidence="6 13" id="KW-1133">Transmembrane helix</keyword>
<reference evidence="16" key="1">
    <citation type="journal article" date="2023" name="Arch. Microbiol.">
        <title>Desulfoferula mesophilus gen. nov. sp. nov., a mesophilic sulfate-reducing bacterium isolated from a brackish lake sediment.</title>
        <authorList>
            <person name="Watanabe T."/>
            <person name="Yabe T."/>
            <person name="Tsuji J.M."/>
            <person name="Fukui M."/>
        </authorList>
    </citation>
    <scope>NUCLEOTIDE SEQUENCE [LARGE SCALE GENOMIC DNA]</scope>
    <source>
        <strain evidence="16">12FAK</strain>
    </source>
</reference>
<organism evidence="15 16">
    <name type="scientific">Desulfoferula mesophila</name>
    <dbReference type="NCBI Taxonomy" id="3058419"/>
    <lineage>
        <taxon>Bacteria</taxon>
        <taxon>Pseudomonadati</taxon>
        <taxon>Thermodesulfobacteriota</taxon>
        <taxon>Desulfarculia</taxon>
        <taxon>Desulfarculales</taxon>
        <taxon>Desulfarculaceae</taxon>
        <taxon>Desulfoferula</taxon>
    </lineage>
</organism>
<dbReference type="CDD" id="cd06503">
    <property type="entry name" value="ATP-synt_Fo_b"/>
    <property type="match status" value="1"/>
</dbReference>
<evidence type="ECO:0000256" key="6">
    <source>
        <dbReference type="ARBA" id="ARBA00022989"/>
    </source>
</evidence>
<evidence type="ECO:0000256" key="13">
    <source>
        <dbReference type="HAMAP-Rule" id="MF_01398"/>
    </source>
</evidence>
<dbReference type="InterPro" id="IPR017707">
    <property type="entry name" value="Alt_ATP_synth_F0_bsu"/>
</dbReference>
<evidence type="ECO:0000256" key="7">
    <source>
        <dbReference type="ARBA" id="ARBA00023065"/>
    </source>
</evidence>
<dbReference type="PANTHER" id="PTHR33445">
    <property type="entry name" value="ATP SYNTHASE SUBUNIT B', CHLOROPLASTIC"/>
    <property type="match status" value="1"/>
</dbReference>
<dbReference type="GO" id="GO:0045259">
    <property type="term" value="C:proton-transporting ATP synthase complex"/>
    <property type="evidence" value="ECO:0007669"/>
    <property type="project" value="UniProtKB-KW"/>
</dbReference>
<keyword evidence="7 13" id="KW-0406">Ion transport</keyword>
<evidence type="ECO:0000256" key="11">
    <source>
        <dbReference type="ARBA" id="ARBA00025614"/>
    </source>
</evidence>
<keyword evidence="5 13" id="KW-0375">Hydrogen ion transport</keyword>
<dbReference type="InterPro" id="IPR050059">
    <property type="entry name" value="ATP_synthase_B_chain"/>
</dbReference>
<dbReference type="KEGG" id="dmp:FAK_09510"/>
<comment type="similarity">
    <text evidence="1 13">Belongs to the ATPase B chain family.</text>
</comment>
<keyword evidence="2 13" id="KW-0813">Transport</keyword>
<dbReference type="RefSeq" id="WP_338605618.1">
    <property type="nucleotide sequence ID" value="NZ_AP028679.1"/>
</dbReference>
<protein>
    <recommendedName>
        <fullName evidence="13">ATP synthase subunit b</fullName>
    </recommendedName>
    <alternativeName>
        <fullName evidence="13">ATP synthase F(0) sector subunit b</fullName>
    </alternativeName>
    <alternativeName>
        <fullName evidence="13">ATPase subunit I</fullName>
    </alternativeName>
    <alternativeName>
        <fullName evidence="13">F-type ATPase subunit b</fullName>
        <shortName evidence="13">F-ATPase subunit b</shortName>
    </alternativeName>
</protein>
<dbReference type="Pfam" id="PF00430">
    <property type="entry name" value="ATP-synt_B"/>
    <property type="match status" value="1"/>
</dbReference>
<evidence type="ECO:0000256" key="8">
    <source>
        <dbReference type="ARBA" id="ARBA00023136"/>
    </source>
</evidence>
<dbReference type="GO" id="GO:0046933">
    <property type="term" value="F:proton-transporting ATP synthase activity, rotational mechanism"/>
    <property type="evidence" value="ECO:0007669"/>
    <property type="project" value="UniProtKB-UniRule"/>
</dbReference>
<evidence type="ECO:0000256" key="5">
    <source>
        <dbReference type="ARBA" id="ARBA00022781"/>
    </source>
</evidence>
<keyword evidence="13" id="KW-1003">Cell membrane</keyword>
<dbReference type="GO" id="GO:0012505">
    <property type="term" value="C:endomembrane system"/>
    <property type="evidence" value="ECO:0007669"/>
    <property type="project" value="UniProtKB-SubCell"/>
</dbReference>
<evidence type="ECO:0000256" key="2">
    <source>
        <dbReference type="ARBA" id="ARBA00022448"/>
    </source>
</evidence>
<evidence type="ECO:0000256" key="10">
    <source>
        <dbReference type="ARBA" id="ARBA00025198"/>
    </source>
</evidence>
<keyword evidence="9 13" id="KW-0066">ATP synthesis</keyword>
<dbReference type="GO" id="GO:0046961">
    <property type="term" value="F:proton-transporting ATPase activity, rotational mechanism"/>
    <property type="evidence" value="ECO:0007669"/>
    <property type="project" value="TreeGrafter"/>
</dbReference>
<dbReference type="PANTHER" id="PTHR33445:SF2">
    <property type="entry name" value="ATP SYNTHASE SUBUNIT B', CHLOROPLASTIC"/>
    <property type="match status" value="1"/>
</dbReference>
<feature type="region of interest" description="Disordered" evidence="14">
    <location>
        <begin position="52"/>
        <end position="105"/>
    </location>
</feature>
<dbReference type="NCBIfam" id="TIGR03321">
    <property type="entry name" value="alt_F1F0_F0_B"/>
    <property type="match status" value="1"/>
</dbReference>
<evidence type="ECO:0000313" key="16">
    <source>
        <dbReference type="Proteomes" id="UP001366166"/>
    </source>
</evidence>
<gene>
    <name evidence="13" type="primary">atpF</name>
    <name evidence="15" type="ORF">FAK_09510</name>
</gene>
<dbReference type="HAMAP" id="MF_01398">
    <property type="entry name" value="ATP_synth_b_bprime"/>
    <property type="match status" value="1"/>
</dbReference>
<accession>A0AAU9EPS9</accession>
<evidence type="ECO:0000256" key="9">
    <source>
        <dbReference type="ARBA" id="ARBA00023310"/>
    </source>
</evidence>
<feature type="transmembrane region" description="Helical" evidence="13">
    <location>
        <begin position="6"/>
        <end position="22"/>
    </location>
</feature>
<name>A0AAU9EPS9_9BACT</name>
<comment type="subcellular location">
    <subcellularLocation>
        <location evidence="13">Cell membrane</location>
        <topology evidence="13">Single-pass membrane protein</topology>
    </subcellularLocation>
    <subcellularLocation>
        <location evidence="12">Endomembrane system</location>
        <topology evidence="12">Single-pass membrane protein</topology>
    </subcellularLocation>
</comment>
<dbReference type="AlphaFoldDB" id="A0AAU9EPS9"/>
<comment type="function">
    <text evidence="11">Component of the F(0) channel, it forms part of the peripheral stalk, linking F(1) to F(0). The b'-subunit is a diverged and duplicated form of b found in plants and photosynthetic bacteria.</text>
</comment>
<keyword evidence="3 13" id="KW-0138">CF(0)</keyword>
<keyword evidence="8 13" id="KW-0472">Membrane</keyword>
<dbReference type="GO" id="GO:0005886">
    <property type="term" value="C:plasma membrane"/>
    <property type="evidence" value="ECO:0007669"/>
    <property type="project" value="UniProtKB-SubCell"/>
</dbReference>
<sequence>MLIDWFTVAAQVVNFLILVWLLKRFLYDRIIKAIDQREADIAARFEQAEAEQDAAARQQSELEQSRRELEEKSGALMTEAKEQAEQRRRELVNQAKQEVEGQRDDWREALERDRQALAGDLARLAGQGAAGMARRAMEDLAGEEVDQRSLEVFLDKLAGVEGDERRELKSALGQAEALEVRSAFELDERQRRRLGQALGELLGGEPALEFNREAKLILGLEVRVPGRKLAWSMDEYLGEMEQQLVERLARALNSAKTRQGGADEAREEPGDA</sequence>
<keyword evidence="16" id="KW-1185">Reference proteome</keyword>
<evidence type="ECO:0000256" key="12">
    <source>
        <dbReference type="ARBA" id="ARBA00037847"/>
    </source>
</evidence>
<proteinExistence type="inferred from homology"/>
<evidence type="ECO:0000313" key="15">
    <source>
        <dbReference type="EMBL" id="BEQ13885.1"/>
    </source>
</evidence>
<comment type="subunit">
    <text evidence="13">F-type ATPases have 2 components, F(1) - the catalytic core - and F(0) - the membrane proton channel. F(1) has five subunits: alpha(3), beta(3), gamma(1), delta(1), epsilon(1). F(0) has three main subunits: a(1), b(2) and c(10-14). The alpha and beta chains form an alternating ring which encloses part of the gamma chain. F(1) is attached to F(0) by a central stalk formed by the gamma and epsilon chains, while a peripheral stalk is formed by the delta and b chains.</text>
</comment>
<keyword evidence="4 13" id="KW-0812">Transmembrane</keyword>
<dbReference type="Pfam" id="PF00213">
    <property type="entry name" value="OSCP"/>
    <property type="match status" value="1"/>
</dbReference>
<dbReference type="InterPro" id="IPR002146">
    <property type="entry name" value="ATP_synth_b/b'su_bac/chlpt"/>
</dbReference>
<dbReference type="EMBL" id="AP028679">
    <property type="protein sequence ID" value="BEQ13885.1"/>
    <property type="molecule type" value="Genomic_DNA"/>
</dbReference>
<dbReference type="InterPro" id="IPR000711">
    <property type="entry name" value="ATPase_OSCP/dsu"/>
</dbReference>
<evidence type="ECO:0000256" key="14">
    <source>
        <dbReference type="SAM" id="MobiDB-lite"/>
    </source>
</evidence>
<evidence type="ECO:0000256" key="3">
    <source>
        <dbReference type="ARBA" id="ARBA00022547"/>
    </source>
</evidence>
<evidence type="ECO:0000256" key="4">
    <source>
        <dbReference type="ARBA" id="ARBA00022692"/>
    </source>
</evidence>
<evidence type="ECO:0000256" key="1">
    <source>
        <dbReference type="ARBA" id="ARBA00005513"/>
    </source>
</evidence>